<gene>
    <name evidence="2" type="ORF">WMSIL1_LOCUS4634</name>
</gene>
<feature type="domain" description="Mos1 transposase HTH" evidence="1">
    <location>
        <begin position="7"/>
        <end position="49"/>
    </location>
</feature>
<evidence type="ECO:0000259" key="1">
    <source>
        <dbReference type="Pfam" id="PF17906"/>
    </source>
</evidence>
<name>A0A564YA21_HYMDI</name>
<dbReference type="Pfam" id="PF17906">
    <property type="entry name" value="HTH_48"/>
    <property type="match status" value="1"/>
</dbReference>
<dbReference type="EMBL" id="CABIJS010000123">
    <property type="protein sequence ID" value="VUZ44137.1"/>
    <property type="molecule type" value="Genomic_DNA"/>
</dbReference>
<accession>A0A564YA21</accession>
<dbReference type="InterPro" id="IPR041426">
    <property type="entry name" value="Mos1_HTH"/>
</dbReference>
<evidence type="ECO:0000313" key="2">
    <source>
        <dbReference type="EMBL" id="VUZ44137.1"/>
    </source>
</evidence>
<dbReference type="AlphaFoldDB" id="A0A564YA21"/>
<sequence length="76" mass="8772">MYTPNNEHIRHVLLFEFHNGNTAGSAANTLKETYTNDVVDEKTSRKCFSASGFKKDDFSLKDKRQTESRILKITQF</sequence>
<evidence type="ECO:0000313" key="3">
    <source>
        <dbReference type="Proteomes" id="UP000321570"/>
    </source>
</evidence>
<organism evidence="2 3">
    <name type="scientific">Hymenolepis diminuta</name>
    <name type="common">Rat tapeworm</name>
    <dbReference type="NCBI Taxonomy" id="6216"/>
    <lineage>
        <taxon>Eukaryota</taxon>
        <taxon>Metazoa</taxon>
        <taxon>Spiralia</taxon>
        <taxon>Lophotrochozoa</taxon>
        <taxon>Platyhelminthes</taxon>
        <taxon>Cestoda</taxon>
        <taxon>Eucestoda</taxon>
        <taxon>Cyclophyllidea</taxon>
        <taxon>Hymenolepididae</taxon>
        <taxon>Hymenolepis</taxon>
    </lineage>
</organism>
<dbReference type="Gene3D" id="1.10.10.1450">
    <property type="match status" value="1"/>
</dbReference>
<protein>
    <recommendedName>
        <fullName evidence="1">Mos1 transposase HTH domain-containing protein</fullName>
    </recommendedName>
</protein>
<keyword evidence="3" id="KW-1185">Reference proteome</keyword>
<proteinExistence type="predicted"/>
<reference evidence="2 3" key="1">
    <citation type="submission" date="2019-07" db="EMBL/GenBank/DDBJ databases">
        <authorList>
            <person name="Jastrzebski P J."/>
            <person name="Paukszto L."/>
            <person name="Jastrzebski P J."/>
        </authorList>
    </citation>
    <scope>NUCLEOTIDE SEQUENCE [LARGE SCALE GENOMIC DNA]</scope>
    <source>
        <strain evidence="2 3">WMS-il1</strain>
    </source>
</reference>
<dbReference type="Proteomes" id="UP000321570">
    <property type="component" value="Unassembled WGS sequence"/>
</dbReference>